<dbReference type="Proteomes" id="UP000298358">
    <property type="component" value="Unassembled WGS sequence"/>
</dbReference>
<sequence length="323" mass="35078">MTDVLPVLTASSLTAAEEPTLYFIGVTTGRSSIQRVFPQWARALGRPDVRLRGIDLPLHAPAEDYRAVVEFIATDPLSLGGLVTTHKIDLFTACRDLFDEIDPLAALMGETSCLSKSNGRLVCHAKDPISSGLAMDAFIPERHWADTGGQVLSLGAGGSTIAIAWHLSHSDRADRPDRIVVTNRSPQRLAHLEHVYAQFGTDVPLETVLAPSPVDNDRVLTRMPSGSLVVNATGLGKDAPGSPLTDDARFPADGFAWELNYRGELVFLDQARAQAGPRRLRIEDGWVYFLHGWTRVIAEVLHEDVPTAGPVFDDLAMLAASTR</sequence>
<dbReference type="AlphaFoldDB" id="A0A4Y9FYU0"/>
<dbReference type="OrthoDB" id="8990234at2"/>
<dbReference type="RefSeq" id="WP_135113914.1">
    <property type="nucleotide sequence ID" value="NZ_JADGLL010000009.1"/>
</dbReference>
<name>A0A4Y9FYU0_9MICO</name>
<comment type="caution">
    <text evidence="1">The sequence shown here is derived from an EMBL/GenBank/DDBJ whole genome shotgun (WGS) entry which is preliminary data.</text>
</comment>
<organism evidence="1 2">
    <name type="scientific">Microbacterium paludicola</name>
    <dbReference type="NCBI Taxonomy" id="300019"/>
    <lineage>
        <taxon>Bacteria</taxon>
        <taxon>Bacillati</taxon>
        <taxon>Actinomycetota</taxon>
        <taxon>Actinomycetes</taxon>
        <taxon>Micrococcales</taxon>
        <taxon>Microbacteriaceae</taxon>
        <taxon>Microbacterium</taxon>
    </lineage>
</organism>
<accession>A0A4Y9FYU0</accession>
<protein>
    <submittedName>
        <fullName evidence="1">Shikimate dehydrogenase</fullName>
    </submittedName>
</protein>
<gene>
    <name evidence="1" type="ORF">E4U02_05975</name>
</gene>
<evidence type="ECO:0000313" key="2">
    <source>
        <dbReference type="Proteomes" id="UP000298358"/>
    </source>
</evidence>
<keyword evidence="2" id="KW-1185">Reference proteome</keyword>
<dbReference type="SUPFAM" id="SSF51735">
    <property type="entry name" value="NAD(P)-binding Rossmann-fold domains"/>
    <property type="match status" value="1"/>
</dbReference>
<dbReference type="Gene3D" id="3.40.50.720">
    <property type="entry name" value="NAD(P)-binding Rossmann-like Domain"/>
    <property type="match status" value="1"/>
</dbReference>
<dbReference type="EMBL" id="SPQB01000009">
    <property type="protein sequence ID" value="TFU33419.1"/>
    <property type="molecule type" value="Genomic_DNA"/>
</dbReference>
<proteinExistence type="predicted"/>
<reference evidence="1 2" key="1">
    <citation type="submission" date="2019-03" db="EMBL/GenBank/DDBJ databases">
        <title>Diversity of the mouse oral microbiome.</title>
        <authorList>
            <person name="Joseph S."/>
            <person name="Aduse-Opoku J."/>
            <person name="Curtis M."/>
            <person name="Wade W."/>
            <person name="Hashim A."/>
        </authorList>
    </citation>
    <scope>NUCLEOTIDE SEQUENCE [LARGE SCALE GENOMIC DNA]</scope>
    <source>
        <strain evidence="1 2">P1012</strain>
    </source>
</reference>
<evidence type="ECO:0000313" key="1">
    <source>
        <dbReference type="EMBL" id="TFU33419.1"/>
    </source>
</evidence>
<dbReference type="InterPro" id="IPR036291">
    <property type="entry name" value="NAD(P)-bd_dom_sf"/>
</dbReference>